<dbReference type="PANTHER" id="PTHR47950">
    <property type="entry name" value="CYTOCHROME P450, FAMILY 76, SUBFAMILY C, POLYPEPTIDE 5-RELATED"/>
    <property type="match status" value="1"/>
</dbReference>
<dbReference type="PROSITE" id="PS00086">
    <property type="entry name" value="CYTOCHROME_P450"/>
    <property type="match status" value="1"/>
</dbReference>
<keyword evidence="3" id="KW-1133">Transmembrane helix</keyword>
<organism evidence="4 5">
    <name type="scientific">Urochloa decumbens</name>
    <dbReference type="NCBI Taxonomy" id="240449"/>
    <lineage>
        <taxon>Eukaryota</taxon>
        <taxon>Viridiplantae</taxon>
        <taxon>Streptophyta</taxon>
        <taxon>Embryophyta</taxon>
        <taxon>Tracheophyta</taxon>
        <taxon>Spermatophyta</taxon>
        <taxon>Magnoliopsida</taxon>
        <taxon>Liliopsida</taxon>
        <taxon>Poales</taxon>
        <taxon>Poaceae</taxon>
        <taxon>PACMAD clade</taxon>
        <taxon>Panicoideae</taxon>
        <taxon>Panicodae</taxon>
        <taxon>Paniceae</taxon>
        <taxon>Melinidinae</taxon>
        <taxon>Urochloa</taxon>
    </lineage>
</organism>
<evidence type="ECO:0000256" key="2">
    <source>
        <dbReference type="RuleBase" id="RU000461"/>
    </source>
</evidence>
<name>A0ABC8WV99_9POAL</name>
<reference evidence="5" key="1">
    <citation type="submission" date="2024-06" db="EMBL/GenBank/DDBJ databases">
        <authorList>
            <person name="Ryan C."/>
        </authorList>
    </citation>
    <scope>NUCLEOTIDE SEQUENCE [LARGE SCALE GENOMIC DNA]</scope>
</reference>
<keyword evidence="2" id="KW-0560">Oxidoreductase</keyword>
<evidence type="ECO:0000256" key="3">
    <source>
        <dbReference type="SAM" id="Phobius"/>
    </source>
</evidence>
<keyword evidence="2" id="KW-0349">Heme</keyword>
<accession>A0ABC8WV99</accession>
<evidence type="ECO:0000313" key="4">
    <source>
        <dbReference type="EMBL" id="CAL4915801.1"/>
    </source>
</evidence>
<evidence type="ECO:0000256" key="1">
    <source>
        <dbReference type="ARBA" id="ARBA00010617"/>
    </source>
</evidence>
<keyword evidence="3" id="KW-0472">Membrane</keyword>
<dbReference type="Proteomes" id="UP001497457">
    <property type="component" value="Chromosome 13rd"/>
</dbReference>
<dbReference type="InterPro" id="IPR017972">
    <property type="entry name" value="Cyt_P450_CS"/>
</dbReference>
<sequence>MKITERGVWLLWATLAVVSLLYYLTSLGRRRRCSGSGRPLPPGPRPLPIIGNALDLRGANLQHALARLARAHGDVMRLQLGPSGAAVVVVSSPAAAREAFARHDRRHAARVVPDAVRALGWADRSMIWLPSSDPRWKALRGVVAAHVVSPRSLASARGARERAVRGLVAHLRGRAGREVEVGRALYAAMLNLVSSSFFSVDLVDMDSGAEAAGVDFKGKDYEFIPFGSGRRQCPGLPLAELVVPHVLAALLHAFEWRLPDGVPAEQLDVSERFTTANVMAVPLKAVPIVITKSQV</sequence>
<dbReference type="PANTHER" id="PTHR47950:SF48">
    <property type="entry name" value="CYTOCHROME P450 FAMILY PROTEIN, EXPRESSED"/>
    <property type="match status" value="1"/>
</dbReference>
<dbReference type="SUPFAM" id="SSF48264">
    <property type="entry name" value="Cytochrome P450"/>
    <property type="match status" value="2"/>
</dbReference>
<keyword evidence="5" id="KW-1185">Reference proteome</keyword>
<proteinExistence type="inferred from homology"/>
<dbReference type="GO" id="GO:0004497">
    <property type="term" value="F:monooxygenase activity"/>
    <property type="evidence" value="ECO:0007669"/>
    <property type="project" value="UniProtKB-KW"/>
</dbReference>
<keyword evidence="2" id="KW-0479">Metal-binding</keyword>
<dbReference type="AlphaFoldDB" id="A0ABC8WV99"/>
<gene>
    <name evidence="4" type="ORF">URODEC1_LOCUS17726</name>
</gene>
<dbReference type="EMBL" id="OZ075123">
    <property type="protein sequence ID" value="CAL4915801.1"/>
    <property type="molecule type" value="Genomic_DNA"/>
</dbReference>
<dbReference type="GO" id="GO:0046872">
    <property type="term" value="F:metal ion binding"/>
    <property type="evidence" value="ECO:0007669"/>
    <property type="project" value="UniProtKB-KW"/>
</dbReference>
<dbReference type="Pfam" id="PF00067">
    <property type="entry name" value="p450"/>
    <property type="match status" value="2"/>
</dbReference>
<keyword evidence="3" id="KW-0812">Transmembrane</keyword>
<protein>
    <recommendedName>
        <fullName evidence="6">Cytochrome P450</fullName>
    </recommendedName>
</protein>
<comment type="similarity">
    <text evidence="1 2">Belongs to the cytochrome P450 family.</text>
</comment>
<dbReference type="InterPro" id="IPR036396">
    <property type="entry name" value="Cyt_P450_sf"/>
</dbReference>
<evidence type="ECO:0000313" key="5">
    <source>
        <dbReference type="Proteomes" id="UP001497457"/>
    </source>
</evidence>
<feature type="transmembrane region" description="Helical" evidence="3">
    <location>
        <begin position="6"/>
        <end position="24"/>
    </location>
</feature>
<keyword evidence="2" id="KW-0408">Iron</keyword>
<keyword evidence="2" id="KW-0503">Monooxygenase</keyword>
<reference evidence="4 5" key="2">
    <citation type="submission" date="2024-10" db="EMBL/GenBank/DDBJ databases">
        <authorList>
            <person name="Ryan C."/>
        </authorList>
    </citation>
    <scope>NUCLEOTIDE SEQUENCE [LARGE SCALE GENOMIC DNA]</scope>
</reference>
<dbReference type="Gene3D" id="1.10.630.10">
    <property type="entry name" value="Cytochrome P450"/>
    <property type="match status" value="2"/>
</dbReference>
<dbReference type="InterPro" id="IPR001128">
    <property type="entry name" value="Cyt_P450"/>
</dbReference>
<evidence type="ECO:0008006" key="6">
    <source>
        <dbReference type="Google" id="ProtNLM"/>
    </source>
</evidence>